<comment type="similarity">
    <text evidence="2 7">Belongs to the acyl-CoA dehydrogenase family.</text>
</comment>
<dbReference type="InterPro" id="IPR036250">
    <property type="entry name" value="AcylCo_DH-like_C"/>
</dbReference>
<keyword evidence="5" id="KW-0809">Transit peptide</keyword>
<feature type="domain" description="Acyl-CoA dehydrogenase/oxidase C-terminal" evidence="8">
    <location>
        <begin position="236"/>
        <end position="381"/>
    </location>
</feature>
<dbReference type="SUPFAM" id="SSF47203">
    <property type="entry name" value="Acyl-CoA dehydrogenase C-terminal domain-like"/>
    <property type="match status" value="1"/>
</dbReference>
<dbReference type="InterPro" id="IPR006091">
    <property type="entry name" value="Acyl-CoA_Oxase/DH_mid-dom"/>
</dbReference>
<feature type="domain" description="Acyl-CoA oxidase/dehydrogenase middle" evidence="9">
    <location>
        <begin position="132"/>
        <end position="222"/>
    </location>
</feature>
<reference evidence="11" key="1">
    <citation type="submission" date="2022-06" db="EMBL/GenBank/DDBJ databases">
        <title>Amycolatopsis iheyaensis sp. nov., a new species of the genus Amycolatopsis isolated from soil in Iheya island, Japan.</title>
        <authorList>
            <person name="Ngamcharungchit C."/>
            <person name="Kanto H."/>
            <person name="Take A."/>
            <person name="Intra B."/>
            <person name="Matsumoto A."/>
            <person name="Panbangred W."/>
            <person name="Inahashi Y."/>
        </authorList>
    </citation>
    <scope>NUCLEOTIDE SEQUENCE</scope>
    <source>
        <strain evidence="11">OK19-0408</strain>
    </source>
</reference>
<dbReference type="SUPFAM" id="SSF56645">
    <property type="entry name" value="Acyl-CoA dehydrogenase NM domain-like"/>
    <property type="match status" value="1"/>
</dbReference>
<dbReference type="InterPro" id="IPR052033">
    <property type="entry name" value="Glutaryl-CoA_DH_mitochondrial"/>
</dbReference>
<sequence length="388" mass="41707">MPGTDVTDLLGFDHLLDDEERMIRKTVRSFVADKVRPHIREWFDQGISPRELAPEMGALGLLGMHLTGYGCTGSSAVAYGLACLELEAGDSGLRSFVSVQGSLSMFSIWKYGSEQQKREWLPRLAAGTAIGCFGLTEPDFGSNPAGMRTRAVRDGDDWVLTGTKMWITNGSVADVATVWARTEDGIRGFLVPRGTPGFAASDVPHKLSLRASTTSELTLDEVRLPADAMLPGAAGLSGPLGCLDEARFGIVWGALGAARDCLEATLDYAGTRVQFDRPISGFQLTQAKLADCALEYHKGLLLALHLGRLKDAGTLNPEQVSLGKLNNVREAIEIARTCRTILGGSGITLEYPVLRHANNLESVLTYEGTSEVHQLTIGRALTGVSAFK</sequence>
<feature type="domain" description="Acyl-CoA dehydrogenase/oxidase N-terminal" evidence="10">
    <location>
        <begin position="18"/>
        <end position="127"/>
    </location>
</feature>
<dbReference type="GO" id="GO:0046949">
    <property type="term" value="P:fatty-acyl-CoA biosynthetic process"/>
    <property type="evidence" value="ECO:0007669"/>
    <property type="project" value="TreeGrafter"/>
</dbReference>
<evidence type="ECO:0000259" key="8">
    <source>
        <dbReference type="Pfam" id="PF00441"/>
    </source>
</evidence>
<evidence type="ECO:0000313" key="12">
    <source>
        <dbReference type="Proteomes" id="UP001144096"/>
    </source>
</evidence>
<evidence type="ECO:0000256" key="4">
    <source>
        <dbReference type="ARBA" id="ARBA00022827"/>
    </source>
</evidence>
<dbReference type="InterPro" id="IPR009075">
    <property type="entry name" value="AcylCo_DH/oxidase_C"/>
</dbReference>
<evidence type="ECO:0000256" key="2">
    <source>
        <dbReference type="ARBA" id="ARBA00009347"/>
    </source>
</evidence>
<evidence type="ECO:0000313" key="11">
    <source>
        <dbReference type="EMBL" id="MCR6483037.1"/>
    </source>
</evidence>
<dbReference type="Pfam" id="PF00441">
    <property type="entry name" value="Acyl-CoA_dh_1"/>
    <property type="match status" value="1"/>
</dbReference>
<evidence type="ECO:0000256" key="1">
    <source>
        <dbReference type="ARBA" id="ARBA00001974"/>
    </source>
</evidence>
<organism evidence="11 12">
    <name type="scientific">Amycolatopsis iheyensis</name>
    <dbReference type="NCBI Taxonomy" id="2945988"/>
    <lineage>
        <taxon>Bacteria</taxon>
        <taxon>Bacillati</taxon>
        <taxon>Actinomycetota</taxon>
        <taxon>Actinomycetes</taxon>
        <taxon>Pseudonocardiales</taxon>
        <taxon>Pseudonocardiaceae</taxon>
        <taxon>Amycolatopsis</taxon>
    </lineage>
</organism>
<dbReference type="GO" id="GO:0000062">
    <property type="term" value="F:fatty-acyl-CoA binding"/>
    <property type="evidence" value="ECO:0007669"/>
    <property type="project" value="TreeGrafter"/>
</dbReference>
<dbReference type="RefSeq" id="WP_257919650.1">
    <property type="nucleotide sequence ID" value="NZ_JAMXQV010000003.1"/>
</dbReference>
<dbReference type="GO" id="GO:0004361">
    <property type="term" value="F:glutaryl-CoA dehydrogenase activity"/>
    <property type="evidence" value="ECO:0007669"/>
    <property type="project" value="TreeGrafter"/>
</dbReference>
<dbReference type="PANTHER" id="PTHR42807:SF1">
    <property type="entry name" value="GLUTARYL-COA DEHYDROGENASE, MITOCHONDRIAL"/>
    <property type="match status" value="1"/>
</dbReference>
<dbReference type="InterPro" id="IPR046373">
    <property type="entry name" value="Acyl-CoA_Oxase/DH_mid-dom_sf"/>
</dbReference>
<name>A0A9X2SHS2_9PSEU</name>
<dbReference type="InterPro" id="IPR037069">
    <property type="entry name" value="AcylCoA_DH/ox_N_sf"/>
</dbReference>
<dbReference type="InterPro" id="IPR009100">
    <property type="entry name" value="AcylCoA_DH/oxidase_NM_dom_sf"/>
</dbReference>
<dbReference type="AlphaFoldDB" id="A0A9X2SHS2"/>
<dbReference type="FunFam" id="1.10.540.10:FF:000026">
    <property type="entry name" value="Acyl-CoA dehydrogenase medium chain"/>
    <property type="match status" value="1"/>
</dbReference>
<dbReference type="Pfam" id="PF02771">
    <property type="entry name" value="Acyl-CoA_dh_N"/>
    <property type="match status" value="1"/>
</dbReference>
<comment type="caution">
    <text evidence="11">The sequence shown here is derived from an EMBL/GenBank/DDBJ whole genome shotgun (WGS) entry which is preliminary data.</text>
</comment>
<proteinExistence type="inferred from homology"/>
<evidence type="ECO:0000256" key="6">
    <source>
        <dbReference type="ARBA" id="ARBA00023002"/>
    </source>
</evidence>
<keyword evidence="12" id="KW-1185">Reference proteome</keyword>
<gene>
    <name evidence="11" type="ORF">M8542_09420</name>
</gene>
<dbReference type="GO" id="GO:0033539">
    <property type="term" value="P:fatty acid beta-oxidation using acyl-CoA dehydrogenase"/>
    <property type="evidence" value="ECO:0007669"/>
    <property type="project" value="TreeGrafter"/>
</dbReference>
<dbReference type="Pfam" id="PF02770">
    <property type="entry name" value="Acyl-CoA_dh_M"/>
    <property type="match status" value="1"/>
</dbReference>
<dbReference type="InterPro" id="IPR013786">
    <property type="entry name" value="AcylCoA_DH/ox_N"/>
</dbReference>
<dbReference type="Gene3D" id="2.40.110.10">
    <property type="entry name" value="Butyryl-CoA Dehydrogenase, subunit A, domain 2"/>
    <property type="match status" value="1"/>
</dbReference>
<comment type="cofactor">
    <cofactor evidence="1 7">
        <name>FAD</name>
        <dbReference type="ChEBI" id="CHEBI:57692"/>
    </cofactor>
</comment>
<dbReference type="Gene3D" id="1.20.140.10">
    <property type="entry name" value="Butyryl-CoA Dehydrogenase, subunit A, domain 3"/>
    <property type="match status" value="1"/>
</dbReference>
<dbReference type="GO" id="GO:0050660">
    <property type="term" value="F:flavin adenine dinucleotide binding"/>
    <property type="evidence" value="ECO:0007669"/>
    <property type="project" value="InterPro"/>
</dbReference>
<accession>A0A9X2SHS2</accession>
<dbReference type="EMBL" id="JAMXQV010000003">
    <property type="protein sequence ID" value="MCR6483037.1"/>
    <property type="molecule type" value="Genomic_DNA"/>
</dbReference>
<evidence type="ECO:0000259" key="9">
    <source>
        <dbReference type="Pfam" id="PF02770"/>
    </source>
</evidence>
<dbReference type="Proteomes" id="UP001144096">
    <property type="component" value="Unassembled WGS sequence"/>
</dbReference>
<dbReference type="Gene3D" id="1.10.540.10">
    <property type="entry name" value="Acyl-CoA dehydrogenase/oxidase, N-terminal domain"/>
    <property type="match status" value="1"/>
</dbReference>
<keyword evidence="3 7" id="KW-0285">Flavoprotein</keyword>
<keyword evidence="6 7" id="KW-0560">Oxidoreductase</keyword>
<evidence type="ECO:0000259" key="10">
    <source>
        <dbReference type="Pfam" id="PF02771"/>
    </source>
</evidence>
<keyword evidence="4 7" id="KW-0274">FAD</keyword>
<evidence type="ECO:0000256" key="3">
    <source>
        <dbReference type="ARBA" id="ARBA00022630"/>
    </source>
</evidence>
<evidence type="ECO:0000256" key="7">
    <source>
        <dbReference type="RuleBase" id="RU362125"/>
    </source>
</evidence>
<evidence type="ECO:0000256" key="5">
    <source>
        <dbReference type="ARBA" id="ARBA00022946"/>
    </source>
</evidence>
<dbReference type="PANTHER" id="PTHR42807">
    <property type="entry name" value="GLUTARYL-COA DEHYDROGENASE, MITOCHONDRIAL"/>
    <property type="match status" value="1"/>
</dbReference>
<protein>
    <submittedName>
        <fullName evidence="11">Acyl-CoA dehydrogenase family protein</fullName>
    </submittedName>
</protein>